<dbReference type="OrthoDB" id="5723200at2"/>
<dbReference type="EMBL" id="JAGGLP010000020">
    <property type="protein sequence ID" value="MBP2054300.1"/>
    <property type="molecule type" value="Genomic_DNA"/>
</dbReference>
<dbReference type="KEGG" id="sgs:AVL59_20150"/>
<feature type="domain" description="Luciferase-like" evidence="2">
    <location>
        <begin position="57"/>
        <end position="142"/>
    </location>
</feature>
<dbReference type="GO" id="GO:0016705">
    <property type="term" value="F:oxidoreductase activity, acting on paired donors, with incorporation or reduction of molecular oxygen"/>
    <property type="evidence" value="ECO:0007669"/>
    <property type="project" value="InterPro"/>
</dbReference>
<organism evidence="3 5">
    <name type="scientific">Streptomyces griseochromogenes</name>
    <dbReference type="NCBI Taxonomy" id="68214"/>
    <lineage>
        <taxon>Bacteria</taxon>
        <taxon>Bacillati</taxon>
        <taxon>Actinomycetota</taxon>
        <taxon>Actinomycetes</taxon>
        <taxon>Kitasatosporales</taxon>
        <taxon>Streptomycetaceae</taxon>
        <taxon>Streptomyces</taxon>
    </lineage>
</organism>
<evidence type="ECO:0000256" key="1">
    <source>
        <dbReference type="SAM" id="MobiDB-lite"/>
    </source>
</evidence>
<accession>A0A1B1AYK3</accession>
<keyword evidence="6" id="KW-1185">Reference proteome</keyword>
<gene>
    <name evidence="3" type="ORF">AVL59_20150</name>
    <name evidence="4" type="ORF">J2Z21_007303</name>
</gene>
<feature type="region of interest" description="Disordered" evidence="1">
    <location>
        <begin position="37"/>
        <end position="68"/>
    </location>
</feature>
<dbReference type="AlphaFoldDB" id="A0A1B1AYK3"/>
<dbReference type="SUPFAM" id="SSF51679">
    <property type="entry name" value="Bacterial luciferase-like"/>
    <property type="match status" value="1"/>
</dbReference>
<dbReference type="Proteomes" id="UP001519309">
    <property type="component" value="Unassembled WGS sequence"/>
</dbReference>
<sequence length="207" mass="22772">MTNHDTPKNLGIHLSGASVAAPTFAYWLVHHGFRPTTVEGAPAPRGRRSRHRPADREMRDHGVDPRTRGARLGEQLAALREIWTKDEAEFHGEHIDFDPVYSWPKPVRTPPIHHGGDGSRVLARVRTYGDVWMPSAVADPTDVPARPAAADGLPVSVHNVPGADERLIDVYGEAGVERLTLFIDEFPEAQILPGLDDLAKLIERCPG</sequence>
<dbReference type="Proteomes" id="UP000092659">
    <property type="component" value="Chromosome"/>
</dbReference>
<evidence type="ECO:0000313" key="4">
    <source>
        <dbReference type="EMBL" id="MBP2054300.1"/>
    </source>
</evidence>
<dbReference type="STRING" id="68214.AVL59_20150"/>
<reference evidence="4 6" key="2">
    <citation type="submission" date="2021-03" db="EMBL/GenBank/DDBJ databases">
        <title>Genomic Encyclopedia of Type Strains, Phase IV (KMG-IV): sequencing the most valuable type-strain genomes for metagenomic binning, comparative biology and taxonomic classification.</title>
        <authorList>
            <person name="Goeker M."/>
        </authorList>
    </citation>
    <scope>NUCLEOTIDE SEQUENCE [LARGE SCALE GENOMIC DNA]</scope>
    <source>
        <strain evidence="4 6">DSM 40499</strain>
    </source>
</reference>
<evidence type="ECO:0000313" key="3">
    <source>
        <dbReference type="EMBL" id="ANP51602.1"/>
    </source>
</evidence>
<protein>
    <recommendedName>
        <fullName evidence="2">Luciferase-like domain-containing protein</fullName>
    </recommendedName>
</protein>
<proteinExistence type="predicted"/>
<dbReference type="RefSeq" id="WP_067306352.1">
    <property type="nucleotide sequence ID" value="NZ_CP016279.1"/>
</dbReference>
<evidence type="ECO:0000313" key="5">
    <source>
        <dbReference type="Proteomes" id="UP000092659"/>
    </source>
</evidence>
<name>A0A1B1AYK3_9ACTN</name>
<dbReference type="Gene3D" id="3.20.20.30">
    <property type="entry name" value="Luciferase-like domain"/>
    <property type="match status" value="1"/>
</dbReference>
<evidence type="ECO:0000313" key="6">
    <source>
        <dbReference type="Proteomes" id="UP001519309"/>
    </source>
</evidence>
<reference evidence="3 5" key="1">
    <citation type="submission" date="2016-06" db="EMBL/GenBank/DDBJ databases">
        <title>Complete genome sequence of Streptomyces griseochromogenes ATCC 14511, the Blasticidin S producer.</title>
        <authorList>
            <person name="Wu L."/>
        </authorList>
    </citation>
    <scope>NUCLEOTIDE SEQUENCE [LARGE SCALE GENOMIC DNA]</scope>
    <source>
        <strain evidence="3 5">ATCC 14511</strain>
    </source>
</reference>
<dbReference type="EMBL" id="CP016279">
    <property type="protein sequence ID" value="ANP51602.1"/>
    <property type="molecule type" value="Genomic_DNA"/>
</dbReference>
<dbReference type="Pfam" id="PF00296">
    <property type="entry name" value="Bac_luciferase"/>
    <property type="match status" value="1"/>
</dbReference>
<evidence type="ECO:0000259" key="2">
    <source>
        <dbReference type="Pfam" id="PF00296"/>
    </source>
</evidence>
<dbReference type="InterPro" id="IPR011251">
    <property type="entry name" value="Luciferase-like_dom"/>
</dbReference>
<feature type="compositionally biased region" description="Basic and acidic residues" evidence="1">
    <location>
        <begin position="52"/>
        <end position="67"/>
    </location>
</feature>
<dbReference type="InterPro" id="IPR036661">
    <property type="entry name" value="Luciferase-like_sf"/>
</dbReference>